<proteinExistence type="predicted"/>
<keyword evidence="2" id="KW-0067">ATP-binding</keyword>
<reference evidence="3" key="1">
    <citation type="submission" date="2017-02" db="EMBL/GenBank/DDBJ databases">
        <title>Delineation of Paenibacillus larvae strains originating from foulbrood outbreaks.</title>
        <authorList>
            <person name="Beims H."/>
            <person name="Bunk B."/>
            <person name="Sproeer C."/>
            <person name="Mohr K.I."/>
            <person name="Pradella S."/>
            <person name="Guenther G."/>
            <person name="Rohde M."/>
            <person name="von der Ohe W."/>
            <person name="Steinert M."/>
        </authorList>
    </citation>
    <scope>NUCLEOTIDE SEQUENCE [LARGE SCALE GENOMIC DNA]</scope>
    <source>
        <strain evidence="3">Eric_III</strain>
    </source>
</reference>
<feature type="transmembrane region" description="Helical" evidence="1">
    <location>
        <begin position="82"/>
        <end position="107"/>
    </location>
</feature>
<evidence type="ECO:0000313" key="2">
    <source>
        <dbReference type="EMBL" id="AVF25222.1"/>
    </source>
</evidence>
<keyword evidence="2" id="KW-0547">Nucleotide-binding</keyword>
<dbReference type="AlphaFoldDB" id="A0A2L1TX40"/>
<evidence type="ECO:0000256" key="1">
    <source>
        <dbReference type="SAM" id="Phobius"/>
    </source>
</evidence>
<keyword evidence="1" id="KW-0812">Transmembrane</keyword>
<feature type="transmembrane region" description="Helical" evidence="1">
    <location>
        <begin position="12"/>
        <end position="32"/>
    </location>
</feature>
<dbReference type="GO" id="GO:0005524">
    <property type="term" value="F:ATP binding"/>
    <property type="evidence" value="ECO:0007669"/>
    <property type="project" value="UniProtKB-KW"/>
</dbReference>
<evidence type="ECO:0000313" key="3">
    <source>
        <dbReference type="Proteomes" id="UP000239833"/>
    </source>
</evidence>
<protein>
    <submittedName>
        <fullName evidence="2">ABC-transporter ATP-binding protein</fullName>
    </submittedName>
</protein>
<keyword evidence="1" id="KW-1133">Transmembrane helix</keyword>
<organism evidence="2 3">
    <name type="scientific">Paenibacillus larvae subsp. larvae</name>
    <dbReference type="NCBI Taxonomy" id="147375"/>
    <lineage>
        <taxon>Bacteria</taxon>
        <taxon>Bacillati</taxon>
        <taxon>Bacillota</taxon>
        <taxon>Bacilli</taxon>
        <taxon>Bacillales</taxon>
        <taxon>Paenibacillaceae</taxon>
        <taxon>Paenibacillus</taxon>
    </lineage>
</organism>
<keyword evidence="1" id="KW-0472">Membrane</keyword>
<sequence length="246" mass="29462">MKRLSSKQYMLFSFFLDILFGFIVVSVIYSWLYSPAYQQQWESSFIVFLLLYSILKGFDSYRKTHIPPFQELIQLAPIPAKNLHITFVIAEWIWIGFTNFSTFFIYFMFQGYITDSIDFFFWIKHVNVVILSILLFVLSNKLFGAYMYNIVVKKIGWIRLVFFAVVSSVFFLYRFKKIVAYIPDKPLVYDALTGLEHKELIRSLWRLRKEGRALYEEKFQDLCRFFDLTHALEMPVKHYSLGMKYN</sequence>
<dbReference type="EMBL" id="CP019655">
    <property type="protein sequence ID" value="AVF25222.1"/>
    <property type="molecule type" value="Genomic_DNA"/>
</dbReference>
<dbReference type="STRING" id="147375.BXP28_13370"/>
<dbReference type="Proteomes" id="UP000239833">
    <property type="component" value="Chromosome"/>
</dbReference>
<name>A0A2L1TX40_9BACL</name>
<feature type="transmembrane region" description="Helical" evidence="1">
    <location>
        <begin position="155"/>
        <end position="175"/>
    </location>
</feature>
<feature type="transmembrane region" description="Helical" evidence="1">
    <location>
        <begin position="119"/>
        <end position="143"/>
    </location>
</feature>
<accession>A0A2L1TX40</accession>
<gene>
    <name evidence="2" type="ORF">ERICIII_01018</name>
</gene>